<dbReference type="Gene3D" id="1.10.260.40">
    <property type="entry name" value="lambda repressor-like DNA-binding domains"/>
    <property type="match status" value="1"/>
</dbReference>
<evidence type="ECO:0000313" key="2">
    <source>
        <dbReference type="Proteomes" id="UP000680045"/>
    </source>
</evidence>
<comment type="caution">
    <text evidence="1">The sequence shown here is derived from an EMBL/GenBank/DDBJ whole genome shotgun (WGS) entry which is preliminary data.</text>
</comment>
<dbReference type="AlphaFoldDB" id="A0A941FPT8"/>
<organism evidence="1 2">
    <name type="scientific">Peribacillus frigoritolerans</name>
    <dbReference type="NCBI Taxonomy" id="450367"/>
    <lineage>
        <taxon>Bacteria</taxon>
        <taxon>Bacillati</taxon>
        <taxon>Bacillota</taxon>
        <taxon>Bacilli</taxon>
        <taxon>Bacillales</taxon>
        <taxon>Bacillaceae</taxon>
        <taxon>Peribacillus</taxon>
    </lineage>
</organism>
<evidence type="ECO:0000313" key="1">
    <source>
        <dbReference type="EMBL" id="MBR8645430.1"/>
    </source>
</evidence>
<protein>
    <submittedName>
        <fullName evidence="1">Transcriptional regulator</fullName>
    </submittedName>
</protein>
<sequence length="91" mass="10498">MLKLIKKSVIGNETGEKRSNFGRWVDKQKDLNELELERASNISRGTISKLCSDPNYRPKISTVIKINQGLKKLDKNMDLNDFFTEVILKMI</sequence>
<dbReference type="Proteomes" id="UP000680045">
    <property type="component" value="Unassembled WGS sequence"/>
</dbReference>
<gene>
    <name evidence="1" type="ORF">KEH51_18525</name>
</gene>
<reference evidence="1" key="1">
    <citation type="submission" date="2021-04" db="EMBL/GenBank/DDBJ databases">
        <title>Whole genome sequencing of Enterococci isolates from hospitalized patients.</title>
        <authorList>
            <person name="Ogoti B.M."/>
            <person name="Onyambu F.G."/>
        </authorList>
    </citation>
    <scope>NUCLEOTIDE SEQUENCE</scope>
    <source>
        <strain evidence="1">242</strain>
    </source>
</reference>
<accession>A0A941FPT8</accession>
<dbReference type="GO" id="GO:0003677">
    <property type="term" value="F:DNA binding"/>
    <property type="evidence" value="ECO:0007669"/>
    <property type="project" value="InterPro"/>
</dbReference>
<proteinExistence type="predicted"/>
<dbReference type="InterPro" id="IPR010982">
    <property type="entry name" value="Lambda_DNA-bd_dom_sf"/>
</dbReference>
<dbReference type="EMBL" id="JAGTPW010000035">
    <property type="protein sequence ID" value="MBR8645430.1"/>
    <property type="molecule type" value="Genomic_DNA"/>
</dbReference>
<name>A0A941FPT8_9BACI</name>